<dbReference type="Proteomes" id="UP001359485">
    <property type="component" value="Unassembled WGS sequence"/>
</dbReference>
<gene>
    <name evidence="1" type="ORF">RUM44_002541</name>
</gene>
<reference evidence="1 2" key="1">
    <citation type="submission" date="2023-09" db="EMBL/GenBank/DDBJ databases">
        <title>Genomes of two closely related lineages of the louse Polyplax serrata with different host specificities.</title>
        <authorList>
            <person name="Martinu J."/>
            <person name="Tarabai H."/>
            <person name="Stefka J."/>
            <person name="Hypsa V."/>
        </authorList>
    </citation>
    <scope>NUCLEOTIDE SEQUENCE [LARGE SCALE GENOMIC DNA]</scope>
    <source>
        <strain evidence="1">98ZLc_SE</strain>
    </source>
</reference>
<dbReference type="EMBL" id="JAWJWF010000050">
    <property type="protein sequence ID" value="KAK6618099.1"/>
    <property type="molecule type" value="Genomic_DNA"/>
</dbReference>
<keyword evidence="2" id="KW-1185">Reference proteome</keyword>
<accession>A0ABR1AF36</accession>
<evidence type="ECO:0000313" key="2">
    <source>
        <dbReference type="Proteomes" id="UP001359485"/>
    </source>
</evidence>
<comment type="caution">
    <text evidence="1">The sequence shown here is derived from an EMBL/GenBank/DDBJ whole genome shotgun (WGS) entry which is preliminary data.</text>
</comment>
<organism evidence="1 2">
    <name type="scientific">Polyplax serrata</name>
    <name type="common">Common mouse louse</name>
    <dbReference type="NCBI Taxonomy" id="468196"/>
    <lineage>
        <taxon>Eukaryota</taxon>
        <taxon>Metazoa</taxon>
        <taxon>Ecdysozoa</taxon>
        <taxon>Arthropoda</taxon>
        <taxon>Hexapoda</taxon>
        <taxon>Insecta</taxon>
        <taxon>Pterygota</taxon>
        <taxon>Neoptera</taxon>
        <taxon>Paraneoptera</taxon>
        <taxon>Psocodea</taxon>
        <taxon>Troctomorpha</taxon>
        <taxon>Phthiraptera</taxon>
        <taxon>Anoplura</taxon>
        <taxon>Polyplacidae</taxon>
        <taxon>Polyplax</taxon>
    </lineage>
</organism>
<protein>
    <submittedName>
        <fullName evidence="1">Uncharacterized protein</fullName>
    </submittedName>
</protein>
<evidence type="ECO:0000313" key="1">
    <source>
        <dbReference type="EMBL" id="KAK6618099.1"/>
    </source>
</evidence>
<name>A0ABR1AF36_POLSC</name>
<sequence length="121" mass="13730">MSKIIVSHGTKTVVLAFVLRPAGKRKQWIQGKRFDAKNEHDAHEKKPMKGKWVKIFNCPVNTGFVRSSAVPNSMFCSTRICLSYSNVKSTAVGHNWQKSNAVNEFAALSLKREKRERSETH</sequence>
<proteinExistence type="predicted"/>